<dbReference type="Proteomes" id="UP000037175">
    <property type="component" value="Unassembled WGS sequence"/>
</dbReference>
<dbReference type="Pfam" id="PF00126">
    <property type="entry name" value="HTH_1"/>
    <property type="match status" value="1"/>
</dbReference>
<dbReference type="GO" id="GO:0003700">
    <property type="term" value="F:DNA-binding transcription factor activity"/>
    <property type="evidence" value="ECO:0007669"/>
    <property type="project" value="InterPro"/>
</dbReference>
<dbReference type="PRINTS" id="PR00039">
    <property type="entry name" value="HTHLYSR"/>
</dbReference>
<keyword evidence="7" id="KW-1185">Reference proteome</keyword>
<dbReference type="Gene3D" id="1.10.10.10">
    <property type="entry name" value="Winged helix-like DNA-binding domain superfamily/Winged helix DNA-binding domain"/>
    <property type="match status" value="1"/>
</dbReference>
<evidence type="ECO:0000259" key="5">
    <source>
        <dbReference type="PROSITE" id="PS50931"/>
    </source>
</evidence>
<dbReference type="AlphaFoldDB" id="A0A0L6W3L8"/>
<dbReference type="InterPro" id="IPR036388">
    <property type="entry name" value="WH-like_DNA-bd_sf"/>
</dbReference>
<dbReference type="InterPro" id="IPR000847">
    <property type="entry name" value="LysR_HTH_N"/>
</dbReference>
<evidence type="ECO:0000256" key="4">
    <source>
        <dbReference type="ARBA" id="ARBA00023163"/>
    </source>
</evidence>
<dbReference type="InterPro" id="IPR005119">
    <property type="entry name" value="LysR_subst-bd"/>
</dbReference>
<dbReference type="PATRIC" id="fig|281456.6.peg.1827"/>
<accession>A0A0L6W3L8</accession>
<dbReference type="CDD" id="cd08420">
    <property type="entry name" value="PBP2_CysL_like"/>
    <property type="match status" value="1"/>
</dbReference>
<dbReference type="PANTHER" id="PTHR30126:SF40">
    <property type="entry name" value="HTH-TYPE TRANSCRIPTIONAL REGULATOR GLTR"/>
    <property type="match status" value="1"/>
</dbReference>
<feature type="domain" description="HTH lysR-type" evidence="5">
    <location>
        <begin position="2"/>
        <end position="59"/>
    </location>
</feature>
<evidence type="ECO:0000256" key="3">
    <source>
        <dbReference type="ARBA" id="ARBA00023125"/>
    </source>
</evidence>
<dbReference type="FunFam" id="1.10.10.10:FF:000001">
    <property type="entry name" value="LysR family transcriptional regulator"/>
    <property type="match status" value="1"/>
</dbReference>
<dbReference type="SUPFAM" id="SSF46785">
    <property type="entry name" value="Winged helix' DNA-binding domain"/>
    <property type="match status" value="1"/>
</dbReference>
<dbReference type="GO" id="GO:0000976">
    <property type="term" value="F:transcription cis-regulatory region binding"/>
    <property type="evidence" value="ECO:0007669"/>
    <property type="project" value="TreeGrafter"/>
</dbReference>
<dbReference type="Gene3D" id="3.40.190.290">
    <property type="match status" value="1"/>
</dbReference>
<dbReference type="EMBL" id="LGTE01000010">
    <property type="protein sequence ID" value="KNZ69689.1"/>
    <property type="molecule type" value="Genomic_DNA"/>
</dbReference>
<comment type="similarity">
    <text evidence="1">Belongs to the LysR transcriptional regulatory family.</text>
</comment>
<name>A0A0L6W3L8_9FIRM</name>
<gene>
    <name evidence="6" type="ORF">Tfer_1710</name>
</gene>
<comment type="caution">
    <text evidence="6">The sequence shown here is derived from an EMBL/GenBank/DDBJ whole genome shotgun (WGS) entry which is preliminary data.</text>
</comment>
<reference evidence="7" key="1">
    <citation type="submission" date="2015-07" db="EMBL/GenBank/DDBJ databases">
        <title>Complete Genome of Thermincola ferriacetica strain Z-0001T.</title>
        <authorList>
            <person name="Lusk B."/>
            <person name="Badalamenti J.P."/>
            <person name="Parameswaran P."/>
            <person name="Bond D.R."/>
            <person name="Torres C.I."/>
        </authorList>
    </citation>
    <scope>NUCLEOTIDE SEQUENCE [LARGE SCALE GENOMIC DNA]</scope>
    <source>
        <strain evidence="7">Z-0001</strain>
    </source>
</reference>
<sequence>MFNLRQLKSFVYVAQQKSFTKAAKLLYMTQPAVSAQIKALEERLDVQLMERNDKQVVLTEAGEIFLVEAERILASYERIVESLDELKGLRRGHLRIAASTIPGEYILPKFIGRFKEKYPQIEIELVISDTGQVIESLRERTADLGVTGARIKNDVVKFEKLLDDELVLITSSASPIGQKKQVTVADLQKEKYILREHGSGTRKVMLERLQSIGIQPAQMDVTMELGSTRAVITAVESGLGISMVSRWAADEALKLGLLKEIKLPGWNSVRDLYLAWNTHKFLNQLTTTFINEIKAYSTN</sequence>
<dbReference type="PROSITE" id="PS50931">
    <property type="entry name" value="HTH_LYSR"/>
    <property type="match status" value="1"/>
</dbReference>
<evidence type="ECO:0000313" key="7">
    <source>
        <dbReference type="Proteomes" id="UP000037175"/>
    </source>
</evidence>
<dbReference type="Pfam" id="PF03466">
    <property type="entry name" value="LysR_substrate"/>
    <property type="match status" value="1"/>
</dbReference>
<evidence type="ECO:0000256" key="1">
    <source>
        <dbReference type="ARBA" id="ARBA00009437"/>
    </source>
</evidence>
<dbReference type="InterPro" id="IPR047788">
    <property type="entry name" value="LysR-like_Sec_metab"/>
</dbReference>
<dbReference type="PANTHER" id="PTHR30126">
    <property type="entry name" value="HTH-TYPE TRANSCRIPTIONAL REGULATOR"/>
    <property type="match status" value="1"/>
</dbReference>
<protein>
    <submittedName>
        <fullName evidence="6">Transcriptional regulator, LysR family</fullName>
    </submittedName>
</protein>
<proteinExistence type="inferred from homology"/>
<dbReference type="NCBIfam" id="NF040786">
    <property type="entry name" value="LysR_Sec_metab"/>
    <property type="match status" value="1"/>
</dbReference>
<dbReference type="SUPFAM" id="SSF53850">
    <property type="entry name" value="Periplasmic binding protein-like II"/>
    <property type="match status" value="1"/>
</dbReference>
<evidence type="ECO:0000313" key="6">
    <source>
        <dbReference type="EMBL" id="KNZ69689.1"/>
    </source>
</evidence>
<evidence type="ECO:0000256" key="2">
    <source>
        <dbReference type="ARBA" id="ARBA00023015"/>
    </source>
</evidence>
<keyword evidence="2" id="KW-0805">Transcription regulation</keyword>
<keyword evidence="3" id="KW-0238">DNA-binding</keyword>
<dbReference type="RefSeq" id="WP_052217957.1">
    <property type="nucleotide sequence ID" value="NZ_LGTE01000010.1"/>
</dbReference>
<organism evidence="6 7">
    <name type="scientific">Thermincola ferriacetica</name>
    <dbReference type="NCBI Taxonomy" id="281456"/>
    <lineage>
        <taxon>Bacteria</taxon>
        <taxon>Bacillati</taxon>
        <taxon>Bacillota</taxon>
        <taxon>Clostridia</taxon>
        <taxon>Eubacteriales</taxon>
        <taxon>Thermincolaceae</taxon>
        <taxon>Thermincola</taxon>
    </lineage>
</organism>
<dbReference type="InterPro" id="IPR036390">
    <property type="entry name" value="WH_DNA-bd_sf"/>
</dbReference>
<keyword evidence="4" id="KW-0804">Transcription</keyword>